<dbReference type="RefSeq" id="WP_345312126.1">
    <property type="nucleotide sequence ID" value="NZ_BAABIE010000001.1"/>
</dbReference>
<gene>
    <name evidence="6" type="ORF">GCM10023217_02310</name>
</gene>
<evidence type="ECO:0000313" key="7">
    <source>
        <dbReference type="Proteomes" id="UP001500822"/>
    </source>
</evidence>
<dbReference type="PANTHER" id="PTHR43807">
    <property type="entry name" value="FI04487P"/>
    <property type="match status" value="1"/>
</dbReference>
<dbReference type="SUPFAM" id="SSF53383">
    <property type="entry name" value="PLP-dependent transferases"/>
    <property type="match status" value="1"/>
</dbReference>
<evidence type="ECO:0000256" key="3">
    <source>
        <dbReference type="ARBA" id="ARBA00022679"/>
    </source>
</evidence>
<dbReference type="PANTHER" id="PTHR43807:SF20">
    <property type="entry name" value="FI04487P"/>
    <property type="match status" value="1"/>
</dbReference>
<comment type="cofactor">
    <cofactor evidence="1">
        <name>pyridoxal 5'-phosphate</name>
        <dbReference type="ChEBI" id="CHEBI:597326"/>
    </cofactor>
</comment>
<dbReference type="InterPro" id="IPR015421">
    <property type="entry name" value="PyrdxlP-dep_Trfase_major"/>
</dbReference>
<dbReference type="CDD" id="cd00609">
    <property type="entry name" value="AAT_like"/>
    <property type="match status" value="1"/>
</dbReference>
<evidence type="ECO:0000256" key="2">
    <source>
        <dbReference type="ARBA" id="ARBA00022576"/>
    </source>
</evidence>
<protein>
    <submittedName>
        <fullName evidence="6">Pyridoxal phosphate-dependent aminotransferase</fullName>
    </submittedName>
</protein>
<proteinExistence type="predicted"/>
<dbReference type="Proteomes" id="UP001500822">
    <property type="component" value="Unassembled WGS sequence"/>
</dbReference>
<accession>A0ABP8YV58</accession>
<evidence type="ECO:0000256" key="1">
    <source>
        <dbReference type="ARBA" id="ARBA00001933"/>
    </source>
</evidence>
<dbReference type="Gene3D" id="3.40.640.10">
    <property type="entry name" value="Type I PLP-dependent aspartate aminotransferase-like (Major domain)"/>
    <property type="match status" value="1"/>
</dbReference>
<organism evidence="6 7">
    <name type="scientific">Gordonia alkaliphila</name>
    <dbReference type="NCBI Taxonomy" id="1053547"/>
    <lineage>
        <taxon>Bacteria</taxon>
        <taxon>Bacillati</taxon>
        <taxon>Actinomycetota</taxon>
        <taxon>Actinomycetes</taxon>
        <taxon>Mycobacteriales</taxon>
        <taxon>Gordoniaceae</taxon>
        <taxon>Gordonia</taxon>
    </lineage>
</organism>
<dbReference type="EMBL" id="BAABIE010000001">
    <property type="protein sequence ID" value="GAA4738400.1"/>
    <property type="molecule type" value="Genomic_DNA"/>
</dbReference>
<evidence type="ECO:0000313" key="6">
    <source>
        <dbReference type="EMBL" id="GAA4738400.1"/>
    </source>
</evidence>
<dbReference type="InterPro" id="IPR015424">
    <property type="entry name" value="PyrdxlP-dep_Trfase"/>
</dbReference>
<name>A0ABP8YV58_9ACTN</name>
<reference evidence="7" key="1">
    <citation type="journal article" date="2019" name="Int. J. Syst. Evol. Microbiol.">
        <title>The Global Catalogue of Microorganisms (GCM) 10K type strain sequencing project: providing services to taxonomists for standard genome sequencing and annotation.</title>
        <authorList>
            <consortium name="The Broad Institute Genomics Platform"/>
            <consortium name="The Broad Institute Genome Sequencing Center for Infectious Disease"/>
            <person name="Wu L."/>
            <person name="Ma J."/>
        </authorList>
    </citation>
    <scope>NUCLEOTIDE SEQUENCE [LARGE SCALE GENOMIC DNA]</scope>
    <source>
        <strain evidence="7">JCM 18077</strain>
    </source>
</reference>
<comment type="caution">
    <text evidence="6">The sequence shown here is derived from an EMBL/GenBank/DDBJ whole genome shotgun (WGS) entry which is preliminary data.</text>
</comment>
<feature type="domain" description="Aminotransferase class I/classII large" evidence="5">
    <location>
        <begin position="32"/>
        <end position="359"/>
    </location>
</feature>
<sequence length="399" mass="42269">MTQEQSAPLVGRLQPFAETIFAEMSALAARHDAINLGQGFPDTDGPASMLSAAQEAIATGHNQYPPGIGVAALREAVSEQQARDYGLQYDPDTQVLITVGATEAIAGAVLGLVEPGREVIMIEPYYDAYAATVALAGAVRRTAGLVPDGDGFRLDLDALRAAFTSNTAAVIVNSPHNPTGTVLTDDELAEIARLCIAHDVVAITDEVYEHLVFGERTHRSLATFDGMAERTLRISSAAKTFHVTGWKVGWISGPADLVAAARGAKQYLSYVGSGPFQPAVALALRTESAWVADQTRDLARRQVALSAALADAGFGVHSTDGTYFVLADPRPLGYTDGAALCRALPARVGVAAVPASAFVDPAPGHDRANPQWDHLVRFAFCKQDDVIVEAARRLRTLAR</sequence>
<dbReference type="InterPro" id="IPR015422">
    <property type="entry name" value="PyrdxlP-dep_Trfase_small"/>
</dbReference>
<dbReference type="Pfam" id="PF00155">
    <property type="entry name" value="Aminotran_1_2"/>
    <property type="match status" value="1"/>
</dbReference>
<dbReference type="InterPro" id="IPR051326">
    <property type="entry name" value="Kynurenine-oxoglutarate_AT"/>
</dbReference>
<dbReference type="GO" id="GO:0008483">
    <property type="term" value="F:transaminase activity"/>
    <property type="evidence" value="ECO:0007669"/>
    <property type="project" value="UniProtKB-KW"/>
</dbReference>
<dbReference type="NCBIfam" id="NF005855">
    <property type="entry name" value="PRK07777.1"/>
    <property type="match status" value="1"/>
</dbReference>
<dbReference type="InterPro" id="IPR004839">
    <property type="entry name" value="Aminotransferase_I/II_large"/>
</dbReference>
<keyword evidence="7" id="KW-1185">Reference proteome</keyword>
<dbReference type="Gene3D" id="3.90.1150.10">
    <property type="entry name" value="Aspartate Aminotransferase, domain 1"/>
    <property type="match status" value="1"/>
</dbReference>
<keyword evidence="2 6" id="KW-0032">Aminotransferase</keyword>
<evidence type="ECO:0000259" key="5">
    <source>
        <dbReference type="Pfam" id="PF00155"/>
    </source>
</evidence>
<keyword evidence="4" id="KW-0663">Pyridoxal phosphate</keyword>
<keyword evidence="3" id="KW-0808">Transferase</keyword>
<evidence type="ECO:0000256" key="4">
    <source>
        <dbReference type="ARBA" id="ARBA00022898"/>
    </source>
</evidence>